<sequence>MADTNLHERLQRDGYTPEQPLAVRKVVATAEKGRRYVLQVSNSKESVVYKIDGYIITAGSKCDKMVLIKDSSNWTQIFVELKGKDLHHAIEQLESTLQNKMLAHSANKEKRARIVAASFPSNRGDMTMEKVKIRFKKIYKCDLRGLKSGQPDKI</sequence>
<dbReference type="EMBL" id="QSCS01000075">
    <property type="protein sequence ID" value="RGY19919.1"/>
    <property type="molecule type" value="Genomic_DNA"/>
</dbReference>
<evidence type="ECO:0000313" key="2">
    <source>
        <dbReference type="Proteomes" id="UP000284431"/>
    </source>
</evidence>
<gene>
    <name evidence="1" type="ORF">DXA49_22715</name>
</gene>
<accession>A0A415SGX1</accession>
<proteinExistence type="predicted"/>
<dbReference type="Proteomes" id="UP000284431">
    <property type="component" value="Unassembled WGS sequence"/>
</dbReference>
<name>A0A415SGX1_9BACE</name>
<reference evidence="1 2" key="1">
    <citation type="submission" date="2018-08" db="EMBL/GenBank/DDBJ databases">
        <title>A genome reference for cultivated species of the human gut microbiota.</title>
        <authorList>
            <person name="Zou Y."/>
            <person name="Xue W."/>
            <person name="Luo G."/>
        </authorList>
    </citation>
    <scope>NUCLEOTIDE SEQUENCE [LARGE SCALE GENOMIC DNA]</scope>
    <source>
        <strain evidence="1 2">OF02-6LB</strain>
    </source>
</reference>
<protein>
    <submittedName>
        <fullName evidence="1">Uncharacterized protein</fullName>
    </submittedName>
</protein>
<organism evidence="1 2">
    <name type="scientific">Bacteroides caccae</name>
    <dbReference type="NCBI Taxonomy" id="47678"/>
    <lineage>
        <taxon>Bacteria</taxon>
        <taxon>Pseudomonadati</taxon>
        <taxon>Bacteroidota</taxon>
        <taxon>Bacteroidia</taxon>
        <taxon>Bacteroidales</taxon>
        <taxon>Bacteroidaceae</taxon>
        <taxon>Bacteroides</taxon>
    </lineage>
</organism>
<comment type="caution">
    <text evidence="1">The sequence shown here is derived from an EMBL/GenBank/DDBJ whole genome shotgun (WGS) entry which is preliminary data.</text>
</comment>
<dbReference type="RefSeq" id="WP_122135024.1">
    <property type="nucleotide sequence ID" value="NZ_JAPUBL010000046.1"/>
</dbReference>
<evidence type="ECO:0000313" key="1">
    <source>
        <dbReference type="EMBL" id="RGY19919.1"/>
    </source>
</evidence>
<dbReference type="AlphaFoldDB" id="A0A415SGX1"/>